<sequence>MINSTETDDHPFIPPKNIKTEERIEWFRQKMPELDRLNSNRYLTAQPFHGRVLEFLSHGCMIQFYMTWLTPDNLFGKKQFLPWTASSKQTLRPAPNVIHIWQRLSRHGSVGSQRLLGAEKLDWTTEYKPSVKTMDKIERHRNGV</sequence>
<proteinExistence type="predicted"/>
<gene>
    <name evidence="1" type="ORF">TIFTF001_042478</name>
</gene>
<keyword evidence="2" id="KW-1185">Reference proteome</keyword>
<dbReference type="Proteomes" id="UP001187192">
    <property type="component" value="Unassembled WGS sequence"/>
</dbReference>
<comment type="caution">
    <text evidence="1">The sequence shown here is derived from an EMBL/GenBank/DDBJ whole genome shotgun (WGS) entry which is preliminary data.</text>
</comment>
<dbReference type="AlphaFoldDB" id="A0AA87ZND4"/>
<evidence type="ECO:0000313" key="2">
    <source>
        <dbReference type="Proteomes" id="UP001187192"/>
    </source>
</evidence>
<reference evidence="1" key="1">
    <citation type="submission" date="2023-07" db="EMBL/GenBank/DDBJ databases">
        <title>draft genome sequence of fig (Ficus carica).</title>
        <authorList>
            <person name="Takahashi T."/>
            <person name="Nishimura K."/>
        </authorList>
    </citation>
    <scope>NUCLEOTIDE SEQUENCE</scope>
</reference>
<protein>
    <submittedName>
        <fullName evidence="1">Uncharacterized protein</fullName>
    </submittedName>
</protein>
<name>A0AA87ZND4_FICCA</name>
<dbReference type="EMBL" id="BTGU01002324">
    <property type="protein sequence ID" value="GMN36634.1"/>
    <property type="molecule type" value="Genomic_DNA"/>
</dbReference>
<organism evidence="1 2">
    <name type="scientific">Ficus carica</name>
    <name type="common">Common fig</name>
    <dbReference type="NCBI Taxonomy" id="3494"/>
    <lineage>
        <taxon>Eukaryota</taxon>
        <taxon>Viridiplantae</taxon>
        <taxon>Streptophyta</taxon>
        <taxon>Embryophyta</taxon>
        <taxon>Tracheophyta</taxon>
        <taxon>Spermatophyta</taxon>
        <taxon>Magnoliopsida</taxon>
        <taxon>eudicotyledons</taxon>
        <taxon>Gunneridae</taxon>
        <taxon>Pentapetalae</taxon>
        <taxon>rosids</taxon>
        <taxon>fabids</taxon>
        <taxon>Rosales</taxon>
        <taxon>Moraceae</taxon>
        <taxon>Ficeae</taxon>
        <taxon>Ficus</taxon>
    </lineage>
</organism>
<evidence type="ECO:0000313" key="1">
    <source>
        <dbReference type="EMBL" id="GMN36634.1"/>
    </source>
</evidence>
<accession>A0AA87ZND4</accession>